<keyword evidence="2" id="KW-1185">Reference proteome</keyword>
<proteinExistence type="predicted"/>
<dbReference type="InParanoid" id="A0A165MLL7"/>
<reference evidence="1 2" key="1">
    <citation type="journal article" date="2016" name="Mol. Biol. Evol.">
        <title>Comparative Genomics of Early-Diverging Mushroom-Forming Fungi Provides Insights into the Origins of Lignocellulose Decay Capabilities.</title>
        <authorList>
            <person name="Nagy L.G."/>
            <person name="Riley R."/>
            <person name="Tritt A."/>
            <person name="Adam C."/>
            <person name="Daum C."/>
            <person name="Floudas D."/>
            <person name="Sun H."/>
            <person name="Yadav J.S."/>
            <person name="Pangilinan J."/>
            <person name="Larsson K.H."/>
            <person name="Matsuura K."/>
            <person name="Barry K."/>
            <person name="Labutti K."/>
            <person name="Kuo R."/>
            <person name="Ohm R.A."/>
            <person name="Bhattacharya S.S."/>
            <person name="Shirouzu T."/>
            <person name="Yoshinaga Y."/>
            <person name="Martin F.M."/>
            <person name="Grigoriev I.V."/>
            <person name="Hibbett D.S."/>
        </authorList>
    </citation>
    <scope>NUCLEOTIDE SEQUENCE [LARGE SCALE GENOMIC DNA]</scope>
    <source>
        <strain evidence="1 2">HHB14362 ss-1</strain>
    </source>
</reference>
<dbReference type="EMBL" id="KV425677">
    <property type="protein sequence ID" value="KZT18494.1"/>
    <property type="molecule type" value="Genomic_DNA"/>
</dbReference>
<protein>
    <submittedName>
        <fullName evidence="1">Uncharacterized protein</fullName>
    </submittedName>
</protein>
<accession>A0A165MLL7</accession>
<evidence type="ECO:0000313" key="1">
    <source>
        <dbReference type="EMBL" id="KZT18494.1"/>
    </source>
</evidence>
<sequence length="177" mass="20204">MHGRLQGCEGKQGQDRGIKQKSEQVHLYSISVVVLPGGCARLASRWTPPKSLAFRFSAFICAAKENFSNVVAIDEDVLTIPPRFLAPSLLAPLVACILHQDRRSALHVHVQRSRRSRRCFRLPRLPILRLPRLVHSARAPISRTRCPLAQERDDTSYNSQGWAFFGVRWFLYRTYPL</sequence>
<evidence type="ECO:0000313" key="2">
    <source>
        <dbReference type="Proteomes" id="UP000076761"/>
    </source>
</evidence>
<organism evidence="1 2">
    <name type="scientific">Neolentinus lepideus HHB14362 ss-1</name>
    <dbReference type="NCBI Taxonomy" id="1314782"/>
    <lineage>
        <taxon>Eukaryota</taxon>
        <taxon>Fungi</taxon>
        <taxon>Dikarya</taxon>
        <taxon>Basidiomycota</taxon>
        <taxon>Agaricomycotina</taxon>
        <taxon>Agaricomycetes</taxon>
        <taxon>Gloeophyllales</taxon>
        <taxon>Gloeophyllaceae</taxon>
        <taxon>Neolentinus</taxon>
    </lineage>
</organism>
<dbReference type="Proteomes" id="UP000076761">
    <property type="component" value="Unassembled WGS sequence"/>
</dbReference>
<gene>
    <name evidence="1" type="ORF">NEOLEDRAFT_153620</name>
</gene>
<dbReference type="AlphaFoldDB" id="A0A165MLL7"/>
<name>A0A165MLL7_9AGAM</name>